<gene>
    <name evidence="1" type="ORF">EDD41_2367</name>
</gene>
<dbReference type="AlphaFoldDB" id="A0A3N1ZW88"/>
<comment type="caution">
    <text evidence="1">The sequence shown here is derived from an EMBL/GenBank/DDBJ whole genome shotgun (WGS) entry which is preliminary data.</text>
</comment>
<dbReference type="InterPro" id="IPR036388">
    <property type="entry name" value="WH-like_DNA-bd_sf"/>
</dbReference>
<dbReference type="InterPro" id="IPR036390">
    <property type="entry name" value="WH_DNA-bd_sf"/>
</dbReference>
<protein>
    <recommendedName>
        <fullName evidence="3">ArsR family transcriptional regulator</fullName>
    </recommendedName>
</protein>
<evidence type="ECO:0008006" key="3">
    <source>
        <dbReference type="Google" id="ProtNLM"/>
    </source>
</evidence>
<name>A0A3N1ZW88_9ACTN</name>
<evidence type="ECO:0000313" key="2">
    <source>
        <dbReference type="Proteomes" id="UP000275749"/>
    </source>
</evidence>
<sequence length="328" mass="36507">MDVAFCYMELRAHVFRNGLANLRFAPNPVSECALASMIVRYPHRHPFHAKWYEETAAGRAVVGEERILALLNREKSLVDVFMRPASRRAATFASERRVLDDIPAARYRHDVEQVWGRDIPDVLGRTDAQVKQNLLAILDDFWRECFEGYWPRFRQVLDADITYRAQTLAALGPAAALAEVQPHFVIDGHDILMPLGNAPWDPYERDTAGSGFTMLPTLVKWGMNLPNSSAADAVFSYRARGRGRLSDNHSDTAPGLVGILGRTRTELLLSLEEPASSTAVALFMGVTTPAANQHLRALAAAGLLQTSRFGRYVLYERTTVAEDLIAAN</sequence>
<evidence type="ECO:0000313" key="1">
    <source>
        <dbReference type="EMBL" id="ROR55113.1"/>
    </source>
</evidence>
<dbReference type="Gene3D" id="1.10.10.10">
    <property type="entry name" value="Winged helix-like DNA-binding domain superfamily/Winged helix DNA-binding domain"/>
    <property type="match status" value="1"/>
</dbReference>
<dbReference type="Proteomes" id="UP000275749">
    <property type="component" value="Unassembled WGS sequence"/>
</dbReference>
<proteinExistence type="predicted"/>
<dbReference type="EMBL" id="RKHG01000001">
    <property type="protein sequence ID" value="ROR55113.1"/>
    <property type="molecule type" value="Genomic_DNA"/>
</dbReference>
<organism evidence="1 2">
    <name type="scientific">Luteococcus japonicus</name>
    <dbReference type="NCBI Taxonomy" id="33984"/>
    <lineage>
        <taxon>Bacteria</taxon>
        <taxon>Bacillati</taxon>
        <taxon>Actinomycetota</taxon>
        <taxon>Actinomycetes</taxon>
        <taxon>Propionibacteriales</taxon>
        <taxon>Propionibacteriaceae</taxon>
        <taxon>Luteococcus</taxon>
    </lineage>
</organism>
<reference evidence="1 2" key="1">
    <citation type="submission" date="2018-11" db="EMBL/GenBank/DDBJ databases">
        <title>Sequencing the genomes of 1000 actinobacteria strains.</title>
        <authorList>
            <person name="Klenk H.-P."/>
        </authorList>
    </citation>
    <scope>NUCLEOTIDE SEQUENCE [LARGE SCALE GENOMIC DNA]</scope>
    <source>
        <strain evidence="1 2">DSM 10546</strain>
    </source>
</reference>
<accession>A0A3N1ZW88</accession>
<dbReference type="SUPFAM" id="SSF46785">
    <property type="entry name" value="Winged helix' DNA-binding domain"/>
    <property type="match status" value="1"/>
</dbReference>